<evidence type="ECO:0000313" key="3">
    <source>
        <dbReference type="Proteomes" id="UP000053244"/>
    </source>
</evidence>
<dbReference type="Gene3D" id="3.90.550.10">
    <property type="entry name" value="Spore Coat Polysaccharide Biosynthesis Protein SpsA, Chain A"/>
    <property type="match status" value="1"/>
</dbReference>
<keyword evidence="2" id="KW-0808">Transferase</keyword>
<dbReference type="Gene3D" id="2.160.10.10">
    <property type="entry name" value="Hexapeptide repeat proteins"/>
    <property type="match status" value="1"/>
</dbReference>
<dbReference type="GO" id="GO:0016740">
    <property type="term" value="F:transferase activity"/>
    <property type="evidence" value="ECO:0007669"/>
    <property type="project" value="UniProtKB-KW"/>
</dbReference>
<dbReference type="AlphaFoldDB" id="A0A0X3V3S7"/>
<gene>
    <name evidence="2" type="ORF">ADL15_09290</name>
</gene>
<feature type="domain" description="Nucleotidyl transferase" evidence="1">
    <location>
        <begin position="2"/>
        <end position="235"/>
    </location>
</feature>
<proteinExistence type="predicted"/>
<dbReference type="OrthoDB" id="9803871at2"/>
<dbReference type="CDD" id="cd04189">
    <property type="entry name" value="G1P_TT_long"/>
    <property type="match status" value="1"/>
</dbReference>
<evidence type="ECO:0000313" key="2">
    <source>
        <dbReference type="EMBL" id="KUL39453.1"/>
    </source>
</evidence>
<dbReference type="EMBL" id="LLZH01000048">
    <property type="protein sequence ID" value="KUL39453.1"/>
    <property type="molecule type" value="Genomic_DNA"/>
</dbReference>
<dbReference type="Pfam" id="PF00483">
    <property type="entry name" value="NTP_transferase"/>
    <property type="match status" value="1"/>
</dbReference>
<dbReference type="NCBIfam" id="TIGR01208">
    <property type="entry name" value="rmlA_long"/>
    <property type="match status" value="1"/>
</dbReference>
<dbReference type="Proteomes" id="UP000053244">
    <property type="component" value="Unassembled WGS sequence"/>
</dbReference>
<dbReference type="PANTHER" id="PTHR42883">
    <property type="entry name" value="GLUCOSE-1-PHOSPHATE THYMIDYLTRANSFERASE"/>
    <property type="match status" value="1"/>
</dbReference>
<protein>
    <submittedName>
        <fullName evidence="2">Glucose-1-phosphate thymidylyltransferase</fullName>
    </submittedName>
</protein>
<dbReference type="SUPFAM" id="SSF53448">
    <property type="entry name" value="Nucleotide-diphospho-sugar transferases"/>
    <property type="match status" value="1"/>
</dbReference>
<comment type="caution">
    <text evidence="2">The sequence shown here is derived from an EMBL/GenBank/DDBJ whole genome shotgun (WGS) entry which is preliminary data.</text>
</comment>
<organism evidence="2 3">
    <name type="scientific">Actinoplanes awajinensis subsp. mycoplanecinus</name>
    <dbReference type="NCBI Taxonomy" id="135947"/>
    <lineage>
        <taxon>Bacteria</taxon>
        <taxon>Bacillati</taxon>
        <taxon>Actinomycetota</taxon>
        <taxon>Actinomycetes</taxon>
        <taxon>Micromonosporales</taxon>
        <taxon>Micromonosporaceae</taxon>
        <taxon>Actinoplanes</taxon>
    </lineage>
</organism>
<name>A0A0X3V3S7_9ACTN</name>
<accession>A0A0X3V3S7</accession>
<dbReference type="InterPro" id="IPR029044">
    <property type="entry name" value="Nucleotide-diphossugar_trans"/>
</dbReference>
<dbReference type="RefSeq" id="WP_067687204.1">
    <property type="nucleotide sequence ID" value="NZ_LLZH01000048.1"/>
</dbReference>
<dbReference type="PANTHER" id="PTHR42883:SF2">
    <property type="entry name" value="THYMIDYLYLTRANSFERASE"/>
    <property type="match status" value="1"/>
</dbReference>
<dbReference type="InterPro" id="IPR005908">
    <property type="entry name" value="G1P_thy_trans_l"/>
</dbReference>
<reference evidence="2 3" key="1">
    <citation type="submission" date="2015-10" db="EMBL/GenBank/DDBJ databases">
        <authorList>
            <person name="Gilbert D.G."/>
        </authorList>
    </citation>
    <scope>NUCLEOTIDE SEQUENCE [LARGE SCALE GENOMIC DNA]</scope>
    <source>
        <strain evidence="2 3">NRRL B-16712</strain>
    </source>
</reference>
<keyword evidence="3" id="KW-1185">Reference proteome</keyword>
<sequence length="345" mass="36691">MKALVLAGGTGSRLRPLTYSLPKQLIPVANEPVLRHCLENIRVMGVRQVGIVHGEHGEQIRAAFGDGSALGLHLTYIRQERPAGLAHCVRIAADFLADEDFVLYLGDNVVVGDLAGAADEFRAHRPAAKLLLATVADPSRYGVADLRPDGGLRAVVEKSPRPPSHLAIMGVYFFTSAICAAARRITPSARGELEITDAIQHLIDAGQTVSARPFTGLWKDTGTVEDLLDCNRLLLDRLPPEIAGEVDAGTVVHGSVTVERGARVTRSVLRGPLVLGAGTVVEDSQIGPYVAVGPECKVQNAVVRGSILLAGAVIRGHPPVIGEITNGWWHMRAPANPSVQDWSAS</sequence>
<dbReference type="InterPro" id="IPR005835">
    <property type="entry name" value="NTP_transferase_dom"/>
</dbReference>
<evidence type="ECO:0000259" key="1">
    <source>
        <dbReference type="Pfam" id="PF00483"/>
    </source>
</evidence>